<organism evidence="1 2">
    <name type="scientific">Achromobacter seleniivolatilans</name>
    <dbReference type="NCBI Taxonomy" id="3047478"/>
    <lineage>
        <taxon>Bacteria</taxon>
        <taxon>Pseudomonadati</taxon>
        <taxon>Pseudomonadota</taxon>
        <taxon>Betaproteobacteria</taxon>
        <taxon>Burkholderiales</taxon>
        <taxon>Alcaligenaceae</taxon>
        <taxon>Achromobacter</taxon>
    </lineage>
</organism>
<dbReference type="RefSeq" id="WP_306945314.1">
    <property type="nucleotide sequence ID" value="NZ_CP132976.1"/>
</dbReference>
<accession>A0ABY9M3F2</accession>
<sequence>MPPYQSVRFIGHSLCAEPIQIQPGQLAYMGLNDQQADYHQRCLVVNEAIQTAVQHVPVDPTCLTIYMMPEFFFRGNAGAYPVERLSQIVLSLQQLVRDDTFQDWLFVFGTILSTSLDTETDKNQVYNHCLVQKGGATYPLDQGRLVIKEFKSTIDFIQWQQLSATARDYALADEYTAHLERVAPLIPGLRSTEWQKRNDDGHCIFVLDGLTIGVEICLDHAAQRISASMAPPELDIQLVTSCGMQLQDGSLNLRDGGVAFCTDGATQDGHVVQGNWQKTEMRTRTGNQITHLQGTNHGQFQVVPLNIPAAAALFNGGAGNLKIYPSFPLP</sequence>
<evidence type="ECO:0000313" key="1">
    <source>
        <dbReference type="EMBL" id="WMD21524.1"/>
    </source>
</evidence>
<evidence type="ECO:0008006" key="3">
    <source>
        <dbReference type="Google" id="ProtNLM"/>
    </source>
</evidence>
<dbReference type="EMBL" id="CP132976">
    <property type="protein sequence ID" value="WMD21524.1"/>
    <property type="molecule type" value="Genomic_DNA"/>
</dbReference>
<keyword evidence="2" id="KW-1185">Reference proteome</keyword>
<name>A0ABY9M3F2_9BURK</name>
<protein>
    <recommendedName>
        <fullName evidence="3">CN hydrolase domain-containing protein</fullName>
    </recommendedName>
</protein>
<proteinExistence type="predicted"/>
<evidence type="ECO:0000313" key="2">
    <source>
        <dbReference type="Proteomes" id="UP001234798"/>
    </source>
</evidence>
<dbReference type="Proteomes" id="UP001234798">
    <property type="component" value="Chromosome"/>
</dbReference>
<reference evidence="1 2" key="1">
    <citation type="submission" date="2023-08" db="EMBL/GenBank/DDBJ databases">
        <title>Achromobacter seleniivolatilans sp. nov., isolated from seleniferous soil.</title>
        <authorList>
            <person name="Zhang S."/>
            <person name="Li K."/>
            <person name="Peng J."/>
            <person name="Zhao Q."/>
            <person name="Wang H."/>
            <person name="Guo Y."/>
        </authorList>
    </citation>
    <scope>NUCLEOTIDE SEQUENCE [LARGE SCALE GENOMIC DNA]</scope>
    <source>
        <strain evidence="1 2">R39</strain>
    </source>
</reference>
<gene>
    <name evidence="1" type="ORF">RAS12_03890</name>
</gene>